<name>A0A5A7UN76_CUCMM</name>
<evidence type="ECO:0000256" key="1">
    <source>
        <dbReference type="SAM" id="MobiDB-lite"/>
    </source>
</evidence>
<accession>A0A5A7UN76</accession>
<evidence type="ECO:0000313" key="2">
    <source>
        <dbReference type="EMBL" id="KAA0056057.1"/>
    </source>
</evidence>
<proteinExistence type="predicted"/>
<dbReference type="AlphaFoldDB" id="A0A5A7UN76"/>
<dbReference type="Proteomes" id="UP000321393">
    <property type="component" value="Unassembled WGS sequence"/>
</dbReference>
<comment type="caution">
    <text evidence="2">The sequence shown here is derived from an EMBL/GenBank/DDBJ whole genome shotgun (WGS) entry which is preliminary data.</text>
</comment>
<dbReference type="EMBL" id="SSTE01008349">
    <property type="protein sequence ID" value="KAA0056057.1"/>
    <property type="molecule type" value="Genomic_DNA"/>
</dbReference>
<keyword evidence="3" id="KW-0418">Kinase</keyword>
<organism evidence="2 4">
    <name type="scientific">Cucumis melo var. makuwa</name>
    <name type="common">Oriental melon</name>
    <dbReference type="NCBI Taxonomy" id="1194695"/>
    <lineage>
        <taxon>Eukaryota</taxon>
        <taxon>Viridiplantae</taxon>
        <taxon>Streptophyta</taxon>
        <taxon>Embryophyta</taxon>
        <taxon>Tracheophyta</taxon>
        <taxon>Spermatophyta</taxon>
        <taxon>Magnoliopsida</taxon>
        <taxon>eudicotyledons</taxon>
        <taxon>Gunneridae</taxon>
        <taxon>Pentapetalae</taxon>
        <taxon>rosids</taxon>
        <taxon>fabids</taxon>
        <taxon>Cucurbitales</taxon>
        <taxon>Cucurbitaceae</taxon>
        <taxon>Benincaseae</taxon>
        <taxon>Cucumis</taxon>
    </lineage>
</organism>
<sequence length="115" mass="12651">MALYSGAFCFHGVPTVTLESLRHKEWAVKSYGLSRSRVVSKSQLKVKGKADDPRMMAGGRGGIPAAGDNREQEEVEEIATLSPRTSMVRLLAVEDSLGDLHEKFDRVMDSLETLT</sequence>
<evidence type="ECO:0000313" key="4">
    <source>
        <dbReference type="Proteomes" id="UP000321393"/>
    </source>
</evidence>
<dbReference type="Proteomes" id="UP000321947">
    <property type="component" value="Unassembled WGS sequence"/>
</dbReference>
<reference evidence="4 5" key="1">
    <citation type="submission" date="2019-08" db="EMBL/GenBank/DDBJ databases">
        <title>Draft genome sequences of two oriental melons (Cucumis melo L. var makuwa).</title>
        <authorList>
            <person name="Kwon S.-Y."/>
        </authorList>
    </citation>
    <scope>NUCLEOTIDE SEQUENCE [LARGE SCALE GENOMIC DNA]</scope>
    <source>
        <strain evidence="5">cv. Chang Bougi</strain>
        <strain evidence="4">cv. SW 3</strain>
        <tissue evidence="2">Leaf</tissue>
    </source>
</reference>
<protein>
    <submittedName>
        <fullName evidence="2 3">Fructokinase-6</fullName>
    </submittedName>
</protein>
<feature type="region of interest" description="Disordered" evidence="1">
    <location>
        <begin position="44"/>
        <end position="79"/>
    </location>
</feature>
<evidence type="ECO:0000313" key="3">
    <source>
        <dbReference type="EMBL" id="TYK01513.1"/>
    </source>
</evidence>
<dbReference type="GO" id="GO:0016301">
    <property type="term" value="F:kinase activity"/>
    <property type="evidence" value="ECO:0007669"/>
    <property type="project" value="UniProtKB-KW"/>
</dbReference>
<evidence type="ECO:0000313" key="5">
    <source>
        <dbReference type="Proteomes" id="UP000321947"/>
    </source>
</evidence>
<dbReference type="EMBL" id="SSTD01016175">
    <property type="protein sequence ID" value="TYK01513.1"/>
    <property type="molecule type" value="Genomic_DNA"/>
</dbReference>
<gene>
    <name evidence="3" type="ORF">E5676_scaffold451G00730</name>
    <name evidence="2" type="ORF">E6C27_scaffold323G00050</name>
</gene>
<keyword evidence="3" id="KW-0808">Transferase</keyword>